<dbReference type="PANTHER" id="PTHR30333:SF1">
    <property type="entry name" value="CYTOCHROME C-TYPE PROTEIN NAPC"/>
    <property type="match status" value="1"/>
</dbReference>
<feature type="transmembrane region" description="Helical" evidence="12">
    <location>
        <begin position="21"/>
        <end position="42"/>
    </location>
</feature>
<dbReference type="Proteomes" id="UP001165089">
    <property type="component" value="Unassembled WGS sequence"/>
</dbReference>
<evidence type="ECO:0000313" key="15">
    <source>
        <dbReference type="Proteomes" id="UP001165089"/>
    </source>
</evidence>
<evidence type="ECO:0000256" key="7">
    <source>
        <dbReference type="ARBA" id="ARBA00022723"/>
    </source>
</evidence>
<name>A0ABQ5Q6S5_9BACT</name>
<evidence type="ECO:0000256" key="10">
    <source>
        <dbReference type="ARBA" id="ARBA00023004"/>
    </source>
</evidence>
<gene>
    <name evidence="14" type="ORF">GETHPA_18560</name>
</gene>
<dbReference type="InterPro" id="IPR036280">
    <property type="entry name" value="Multihaem_cyt_sf"/>
</dbReference>
<evidence type="ECO:0000256" key="9">
    <source>
        <dbReference type="ARBA" id="ARBA00022989"/>
    </source>
</evidence>
<dbReference type="RefSeq" id="WP_285724950.1">
    <property type="nucleotide sequence ID" value="NZ_BSDD01000003.1"/>
</dbReference>
<proteinExistence type="inferred from homology"/>
<sequence>MSLGERSRELGRSLFYTGKNWITILGFILTTGTGASLVIFWGQELVSTHPIHPYAGIVLFLILPALFVAGLLLMPLGMFLRRRKLRMAGELPTEYPKVDLTLPSVRKLMLGVGLATAANIIIVGTASFKGVEYMDSTKFCGLTCHTVMQPEYTAFLNSPHSRVGCAQCHIGPGAGWFVKSKLSGTRQLFAVLFKTYSRPIEDPVQNLRPARETCEQCHWPQKFSNDKLFIHTKYADDEANTPATSVLMVKIGGNTAMGQVGIHGRHMADGTTITYVSTDGHRQVIPKVTYTDKTGKTIVFESDDFKSIPADKLAKAETRTMDCIDCHNRPTHAFELPERAVDEAMSSRAISTDLPFIKKKAVEVLKVDYPSREAARTQIPAAIAAYYQASYPAVFQQHKDLVDQAGQAVLAIYLRNVFPEMKLTWGSHPNNIGHEDFPGCNRCHDGSHTSADGQTIPADCDTCHVLLAQDEKDPKILKDLGLAK</sequence>
<dbReference type="InterPro" id="IPR005126">
    <property type="entry name" value="NapC/NirT_cyt_c_N"/>
</dbReference>
<feature type="domain" description="NapC/NirT cytochrome c N-terminal" evidence="13">
    <location>
        <begin position="111"/>
        <end position="197"/>
    </location>
</feature>
<reference evidence="14 15" key="1">
    <citation type="journal article" date="2023" name="Antonie Van Leeuwenhoek">
        <title>Mesoterricola silvestris gen. nov., sp. nov., Mesoterricola sediminis sp. nov., Geothrix oryzae sp. nov., Geothrix edaphica sp. nov., Geothrix rubra sp. nov., and Geothrix limicola sp. nov., six novel members of Acidobacteriota isolated from soils.</title>
        <authorList>
            <person name="Itoh H."/>
            <person name="Sugisawa Y."/>
            <person name="Mise K."/>
            <person name="Xu Z."/>
            <person name="Kuniyasu M."/>
            <person name="Ushijima N."/>
            <person name="Kawano K."/>
            <person name="Kobayashi E."/>
            <person name="Shiratori Y."/>
            <person name="Masuda Y."/>
            <person name="Senoo K."/>
        </authorList>
    </citation>
    <scope>NUCLEOTIDE SEQUENCE [LARGE SCALE GENOMIC DNA]</scope>
    <source>
        <strain evidence="14 15">Red803</strain>
    </source>
</reference>
<evidence type="ECO:0000256" key="6">
    <source>
        <dbReference type="ARBA" id="ARBA00022692"/>
    </source>
</evidence>
<dbReference type="InterPro" id="IPR051174">
    <property type="entry name" value="Cytochrome_c-type_ET"/>
</dbReference>
<evidence type="ECO:0000256" key="12">
    <source>
        <dbReference type="SAM" id="Phobius"/>
    </source>
</evidence>
<keyword evidence="11 12" id="KW-0472">Membrane</keyword>
<keyword evidence="5" id="KW-0349">Heme</keyword>
<dbReference type="Gene3D" id="1.10.3820.10">
    <property type="entry name" value="Di-heme elbow motif domain"/>
    <property type="match status" value="1"/>
</dbReference>
<evidence type="ECO:0000256" key="4">
    <source>
        <dbReference type="ARBA" id="ARBA00022475"/>
    </source>
</evidence>
<keyword evidence="9 12" id="KW-1133">Transmembrane helix</keyword>
<feature type="transmembrane region" description="Helical" evidence="12">
    <location>
        <begin position="108"/>
        <end position="128"/>
    </location>
</feature>
<keyword evidence="6 12" id="KW-0812">Transmembrane</keyword>
<dbReference type="EMBL" id="BSDD01000003">
    <property type="protein sequence ID" value="GLH70323.1"/>
    <property type="molecule type" value="Genomic_DNA"/>
</dbReference>
<evidence type="ECO:0000313" key="14">
    <source>
        <dbReference type="EMBL" id="GLH70323.1"/>
    </source>
</evidence>
<evidence type="ECO:0000256" key="1">
    <source>
        <dbReference type="ARBA" id="ARBA00004236"/>
    </source>
</evidence>
<organism evidence="14 15">
    <name type="scientific">Geothrix rubra</name>
    <dbReference type="NCBI Taxonomy" id="2927977"/>
    <lineage>
        <taxon>Bacteria</taxon>
        <taxon>Pseudomonadati</taxon>
        <taxon>Acidobacteriota</taxon>
        <taxon>Holophagae</taxon>
        <taxon>Holophagales</taxon>
        <taxon>Holophagaceae</taxon>
        <taxon>Geothrix</taxon>
    </lineage>
</organism>
<accession>A0ABQ5Q6S5</accession>
<keyword evidence="15" id="KW-1185">Reference proteome</keyword>
<evidence type="ECO:0000256" key="5">
    <source>
        <dbReference type="ARBA" id="ARBA00022617"/>
    </source>
</evidence>
<dbReference type="SUPFAM" id="SSF48695">
    <property type="entry name" value="Multiheme cytochromes"/>
    <property type="match status" value="2"/>
</dbReference>
<keyword evidence="3" id="KW-0813">Transport</keyword>
<comment type="similarity">
    <text evidence="2">Belongs to the NapC/NirT/NrfH family.</text>
</comment>
<comment type="caution">
    <text evidence="14">The sequence shown here is derived from an EMBL/GenBank/DDBJ whole genome shotgun (WGS) entry which is preliminary data.</text>
</comment>
<evidence type="ECO:0000256" key="11">
    <source>
        <dbReference type="ARBA" id="ARBA00023136"/>
    </source>
</evidence>
<evidence type="ECO:0000259" key="13">
    <source>
        <dbReference type="Pfam" id="PF03264"/>
    </source>
</evidence>
<evidence type="ECO:0000256" key="2">
    <source>
        <dbReference type="ARBA" id="ARBA00007395"/>
    </source>
</evidence>
<evidence type="ECO:0000256" key="3">
    <source>
        <dbReference type="ARBA" id="ARBA00022448"/>
    </source>
</evidence>
<keyword evidence="4" id="KW-1003">Cell membrane</keyword>
<comment type="subcellular location">
    <subcellularLocation>
        <location evidence="1">Cell membrane</location>
    </subcellularLocation>
</comment>
<keyword evidence="10" id="KW-0408">Iron</keyword>
<dbReference type="Pfam" id="PF03264">
    <property type="entry name" value="Cytochrom_NNT"/>
    <property type="match status" value="1"/>
</dbReference>
<evidence type="ECO:0000256" key="8">
    <source>
        <dbReference type="ARBA" id="ARBA00022982"/>
    </source>
</evidence>
<dbReference type="InterPro" id="IPR038266">
    <property type="entry name" value="NapC/NirT_cytc_sf"/>
</dbReference>
<protein>
    <submittedName>
        <fullName evidence="14">Cytochrome c</fullName>
    </submittedName>
</protein>
<keyword evidence="7" id="KW-0479">Metal-binding</keyword>
<keyword evidence="8" id="KW-0249">Electron transport</keyword>
<feature type="transmembrane region" description="Helical" evidence="12">
    <location>
        <begin position="54"/>
        <end position="80"/>
    </location>
</feature>
<dbReference type="PANTHER" id="PTHR30333">
    <property type="entry name" value="CYTOCHROME C-TYPE PROTEIN"/>
    <property type="match status" value="1"/>
</dbReference>